<sequence length="117" mass="12475">MLFPKKHNKKGLKKVLANNAKAMRACAEAIKAHAKPKEVKPSIPRGGSHKLDQLPYITHSKPGKCADAHITKDVRLCGTKSKTQAALQLRGSGYTSGSGSQSCPGPHEGSRVEAFVC</sequence>
<dbReference type="AlphaFoldDB" id="S7PPX0"/>
<evidence type="ECO:0000313" key="3">
    <source>
        <dbReference type="Proteomes" id="UP000052978"/>
    </source>
</evidence>
<gene>
    <name evidence="2" type="ORF">D623_10012494</name>
</gene>
<keyword evidence="2" id="KW-0687">Ribonucleoprotein</keyword>
<proteinExistence type="predicted"/>
<protein>
    <submittedName>
        <fullName evidence="2">60S ribosomal protein L29</fullName>
    </submittedName>
</protein>
<feature type="region of interest" description="Disordered" evidence="1">
    <location>
        <begin position="91"/>
        <end position="110"/>
    </location>
</feature>
<dbReference type="EMBL" id="KE162988">
    <property type="protein sequence ID" value="EPQ10452.1"/>
    <property type="molecule type" value="Genomic_DNA"/>
</dbReference>
<keyword evidence="3" id="KW-1185">Reference proteome</keyword>
<feature type="compositionally biased region" description="Low complexity" evidence="1">
    <location>
        <begin position="91"/>
        <end position="102"/>
    </location>
</feature>
<keyword evidence="2" id="KW-0689">Ribosomal protein</keyword>
<dbReference type="Proteomes" id="UP000052978">
    <property type="component" value="Unassembled WGS sequence"/>
</dbReference>
<evidence type="ECO:0000313" key="2">
    <source>
        <dbReference type="EMBL" id="EPQ10452.1"/>
    </source>
</evidence>
<name>S7PPX0_MYOBR</name>
<accession>S7PPX0</accession>
<evidence type="ECO:0000256" key="1">
    <source>
        <dbReference type="SAM" id="MobiDB-lite"/>
    </source>
</evidence>
<reference evidence="2 3" key="1">
    <citation type="journal article" date="2013" name="Nat. Commun.">
        <title>Genome analysis reveals insights into physiology and longevity of the Brandt's bat Myotis brandtii.</title>
        <authorList>
            <person name="Seim I."/>
            <person name="Fang X."/>
            <person name="Xiong Z."/>
            <person name="Lobanov A.V."/>
            <person name="Huang Z."/>
            <person name="Ma S."/>
            <person name="Feng Y."/>
            <person name="Turanov A.A."/>
            <person name="Zhu Y."/>
            <person name="Lenz T.L."/>
            <person name="Gerashchenko M.V."/>
            <person name="Fan D."/>
            <person name="Hee Yim S."/>
            <person name="Yao X."/>
            <person name="Jordan D."/>
            <person name="Xiong Y."/>
            <person name="Ma Y."/>
            <person name="Lyapunov A.N."/>
            <person name="Chen G."/>
            <person name="Kulakova O.I."/>
            <person name="Sun Y."/>
            <person name="Lee S.G."/>
            <person name="Bronson R.T."/>
            <person name="Moskalev A.A."/>
            <person name="Sunyaev S.R."/>
            <person name="Zhang G."/>
            <person name="Krogh A."/>
            <person name="Wang J."/>
            <person name="Gladyshev V.N."/>
        </authorList>
    </citation>
    <scope>NUCLEOTIDE SEQUENCE [LARGE SCALE GENOMIC DNA]</scope>
</reference>
<organism evidence="2 3">
    <name type="scientific">Myotis brandtii</name>
    <name type="common">Brandt's bat</name>
    <dbReference type="NCBI Taxonomy" id="109478"/>
    <lineage>
        <taxon>Eukaryota</taxon>
        <taxon>Metazoa</taxon>
        <taxon>Chordata</taxon>
        <taxon>Craniata</taxon>
        <taxon>Vertebrata</taxon>
        <taxon>Euteleostomi</taxon>
        <taxon>Mammalia</taxon>
        <taxon>Eutheria</taxon>
        <taxon>Laurasiatheria</taxon>
        <taxon>Chiroptera</taxon>
        <taxon>Yangochiroptera</taxon>
        <taxon>Vespertilionidae</taxon>
        <taxon>Myotis</taxon>
    </lineage>
</organism>
<dbReference type="GO" id="GO:0005840">
    <property type="term" value="C:ribosome"/>
    <property type="evidence" value="ECO:0007669"/>
    <property type="project" value="UniProtKB-KW"/>
</dbReference>